<dbReference type="InterPro" id="IPR015897">
    <property type="entry name" value="CHK_kinase-like"/>
</dbReference>
<accession>A0A6V7HFJ1</accession>
<dbReference type="AlphaFoldDB" id="A0A6V7HFJ1"/>
<reference evidence="2" key="1">
    <citation type="submission" date="2020-07" db="EMBL/GenBank/DDBJ databases">
        <authorList>
            <person name="Nazaruddin N."/>
        </authorList>
    </citation>
    <scope>NUCLEOTIDE SEQUENCE</scope>
</reference>
<dbReference type="PANTHER" id="PTHR11012">
    <property type="entry name" value="PROTEIN KINASE-LIKE DOMAIN-CONTAINING"/>
    <property type="match status" value="1"/>
</dbReference>
<dbReference type="SUPFAM" id="SSF56112">
    <property type="entry name" value="Protein kinase-like (PK-like)"/>
    <property type="match status" value="1"/>
</dbReference>
<dbReference type="InterPro" id="IPR011009">
    <property type="entry name" value="Kinase-like_dom_sf"/>
</dbReference>
<dbReference type="InterPro" id="IPR004119">
    <property type="entry name" value="EcKL"/>
</dbReference>
<protein>
    <recommendedName>
        <fullName evidence="1">CHK kinase-like domain-containing protein</fullName>
    </recommendedName>
</protein>
<evidence type="ECO:0000259" key="1">
    <source>
        <dbReference type="SMART" id="SM00587"/>
    </source>
</evidence>
<dbReference type="PANTHER" id="PTHR11012:SF56">
    <property type="entry name" value="CHK KINASE-LIKE DOMAIN-CONTAINING PROTEIN-RELATED"/>
    <property type="match status" value="1"/>
</dbReference>
<sequence length="325" mass="37780">MFCKIVKSQIFDIEIFMMTNTLRKMSELLGSRVSAQTYYAKLERPLCLIIEDLAPLNFRMANRHTGLDKEHATLAVRGLARFHAASVALCDKEPKQKLIYWRGILNEETPEELSQFFKAGVLGLADEVEKWPQDGKRYAEKIRKFAEKAHRVEVQALKRKDDEFNVINHGDSWTNNMMFRYDKNGKPVEHIYVDFQLCLYSSPAVDLHYLFNSSVFEEIDENLSSEDLLEEYHKTLVATMKQLNCKTQPPTMKELKRTMDERLAHAMVSSFNILPFALTEKEEVKTIDDVIREKDKFTSPGTRNPTFRKILSKRLKKFEKAGLLD</sequence>
<gene>
    <name evidence="2" type="ORF">MHI_LOCUS858505</name>
</gene>
<keyword evidence="3" id="KW-1185">Reference proteome</keyword>
<dbReference type="EMBL" id="CAJDYZ010011420">
    <property type="protein sequence ID" value="CAD1479428.1"/>
    <property type="molecule type" value="Genomic_DNA"/>
</dbReference>
<feature type="domain" description="CHK kinase-like" evidence="1">
    <location>
        <begin position="48"/>
        <end position="242"/>
    </location>
</feature>
<evidence type="ECO:0000313" key="3">
    <source>
        <dbReference type="Proteomes" id="UP000752696"/>
    </source>
</evidence>
<proteinExistence type="predicted"/>
<dbReference type="Pfam" id="PF02958">
    <property type="entry name" value="EcKL"/>
    <property type="match status" value="1"/>
</dbReference>
<dbReference type="Gene3D" id="3.90.1200.10">
    <property type="match status" value="1"/>
</dbReference>
<dbReference type="Proteomes" id="UP000752696">
    <property type="component" value="Unassembled WGS sequence"/>
</dbReference>
<name>A0A6V7HFJ1_9HYME</name>
<organism evidence="2 3">
    <name type="scientific">Heterotrigona itama</name>
    <dbReference type="NCBI Taxonomy" id="395501"/>
    <lineage>
        <taxon>Eukaryota</taxon>
        <taxon>Metazoa</taxon>
        <taxon>Ecdysozoa</taxon>
        <taxon>Arthropoda</taxon>
        <taxon>Hexapoda</taxon>
        <taxon>Insecta</taxon>
        <taxon>Pterygota</taxon>
        <taxon>Neoptera</taxon>
        <taxon>Endopterygota</taxon>
        <taxon>Hymenoptera</taxon>
        <taxon>Apocrita</taxon>
        <taxon>Aculeata</taxon>
        <taxon>Apoidea</taxon>
        <taxon>Anthophila</taxon>
        <taxon>Apidae</taxon>
        <taxon>Heterotrigona</taxon>
    </lineage>
</organism>
<evidence type="ECO:0000313" key="2">
    <source>
        <dbReference type="EMBL" id="CAD1479428.1"/>
    </source>
</evidence>
<dbReference type="OrthoDB" id="8250698at2759"/>
<comment type="caution">
    <text evidence="2">The sequence shown here is derived from an EMBL/GenBank/DDBJ whole genome shotgun (WGS) entry which is preliminary data.</text>
</comment>
<dbReference type="SMART" id="SM00587">
    <property type="entry name" value="CHK"/>
    <property type="match status" value="1"/>
</dbReference>